<protein>
    <submittedName>
        <fullName evidence="1">Thioredoxin family protein</fullName>
    </submittedName>
</protein>
<keyword evidence="2" id="KW-1185">Reference proteome</keyword>
<dbReference type="RefSeq" id="WP_018711050.1">
    <property type="nucleotide sequence ID" value="NZ_CALULB010000006.1"/>
</dbReference>
<comment type="caution">
    <text evidence="1">The sequence shown here is derived from an EMBL/GenBank/DDBJ whole genome shotgun (WGS) entry which is preliminary data.</text>
</comment>
<dbReference type="SUPFAM" id="SSF52833">
    <property type="entry name" value="Thioredoxin-like"/>
    <property type="match status" value="1"/>
</dbReference>
<dbReference type="Proteomes" id="UP001204579">
    <property type="component" value="Unassembled WGS sequence"/>
</dbReference>
<sequence>MIKSVKWIFVVLVFSSLISLSFRNDESAFTEGLRVGEEAPELLLCNQMQPLDLHAPAGSYTLLSFWASYDATSRLTNLSLNRVAEHNSRIKMISVSFDEYRSAFNASVRQDGLSEASCHWETEGEKSEIYKRYGLKSGFKNYLLDSEGKVVACNVTSDELTALLEK</sequence>
<dbReference type="EMBL" id="JANRHJ010000006">
    <property type="protein sequence ID" value="MCR8873689.1"/>
    <property type="molecule type" value="Genomic_DNA"/>
</dbReference>
<evidence type="ECO:0000313" key="1">
    <source>
        <dbReference type="EMBL" id="MCR8873689.1"/>
    </source>
</evidence>
<dbReference type="GeneID" id="82443490"/>
<accession>A0AAW5N9U8</accession>
<evidence type="ECO:0000313" key="2">
    <source>
        <dbReference type="Proteomes" id="UP001204579"/>
    </source>
</evidence>
<dbReference type="AlphaFoldDB" id="A0AAW5N9U8"/>
<gene>
    <name evidence="1" type="ORF">NW209_06635</name>
</gene>
<proteinExistence type="predicted"/>
<organism evidence="1 2">
    <name type="scientific">Phocaeicola barnesiae</name>
    <dbReference type="NCBI Taxonomy" id="376804"/>
    <lineage>
        <taxon>Bacteria</taxon>
        <taxon>Pseudomonadati</taxon>
        <taxon>Bacteroidota</taxon>
        <taxon>Bacteroidia</taxon>
        <taxon>Bacteroidales</taxon>
        <taxon>Bacteroidaceae</taxon>
        <taxon>Phocaeicola</taxon>
    </lineage>
</organism>
<dbReference type="InterPro" id="IPR036249">
    <property type="entry name" value="Thioredoxin-like_sf"/>
</dbReference>
<dbReference type="Gene3D" id="3.40.30.10">
    <property type="entry name" value="Glutaredoxin"/>
    <property type="match status" value="1"/>
</dbReference>
<reference evidence="1 2" key="1">
    <citation type="submission" date="2022-08" db="EMBL/GenBank/DDBJ databases">
        <authorList>
            <person name="Zeman M."/>
            <person name="Kubasova T."/>
        </authorList>
    </citation>
    <scope>NUCLEOTIDE SEQUENCE [LARGE SCALE GENOMIC DNA]</scope>
    <source>
        <strain evidence="1 2">ET62</strain>
    </source>
</reference>
<name>A0AAW5N9U8_9BACT</name>